<name>A0A835UDW0_VANPL</name>
<protein>
    <submittedName>
        <fullName evidence="2">Uncharacterized protein</fullName>
    </submittedName>
</protein>
<evidence type="ECO:0000256" key="1">
    <source>
        <dbReference type="SAM" id="MobiDB-lite"/>
    </source>
</evidence>
<gene>
    <name evidence="2" type="ORF">HPP92_023559</name>
</gene>
<evidence type="ECO:0000313" key="3">
    <source>
        <dbReference type="Proteomes" id="UP000639772"/>
    </source>
</evidence>
<feature type="compositionally biased region" description="Polar residues" evidence="1">
    <location>
        <begin position="147"/>
        <end position="158"/>
    </location>
</feature>
<dbReference type="Proteomes" id="UP000639772">
    <property type="component" value="Chromosome 13"/>
</dbReference>
<feature type="region of interest" description="Disordered" evidence="1">
    <location>
        <begin position="92"/>
        <end position="177"/>
    </location>
</feature>
<evidence type="ECO:0000313" key="2">
    <source>
        <dbReference type="EMBL" id="KAG0455771.1"/>
    </source>
</evidence>
<dbReference type="EMBL" id="JADCNM010000013">
    <property type="protein sequence ID" value="KAG0455771.1"/>
    <property type="molecule type" value="Genomic_DNA"/>
</dbReference>
<dbReference type="AlphaFoldDB" id="A0A835UDW0"/>
<organism evidence="2 3">
    <name type="scientific">Vanilla planifolia</name>
    <name type="common">Vanilla</name>
    <dbReference type="NCBI Taxonomy" id="51239"/>
    <lineage>
        <taxon>Eukaryota</taxon>
        <taxon>Viridiplantae</taxon>
        <taxon>Streptophyta</taxon>
        <taxon>Embryophyta</taxon>
        <taxon>Tracheophyta</taxon>
        <taxon>Spermatophyta</taxon>
        <taxon>Magnoliopsida</taxon>
        <taxon>Liliopsida</taxon>
        <taxon>Asparagales</taxon>
        <taxon>Orchidaceae</taxon>
        <taxon>Vanilloideae</taxon>
        <taxon>Vanilleae</taxon>
        <taxon>Vanilla</taxon>
    </lineage>
</organism>
<sequence>MKNLKTLTLPFSHPRLDLHVRDARRRCRSRCEGEGIDGELGPHVLRPAAVDLSGRYVHKPHLIACVDELQGAVVVGEGSAVRVSNGGVLHVGEAHGTVPDGEPRDLDSRDLDCGRSRSEEDEEDHHDSDGDEDEETECEAAGGDNLRSASACVSTNGGNVAARRPGEVGGFLHRWRN</sequence>
<feature type="compositionally biased region" description="Basic and acidic residues" evidence="1">
    <location>
        <begin position="101"/>
        <end position="118"/>
    </location>
</feature>
<reference evidence="2 3" key="1">
    <citation type="journal article" date="2020" name="Nat. Food">
        <title>A phased Vanilla planifolia genome enables genetic improvement of flavour and production.</title>
        <authorList>
            <person name="Hasing T."/>
            <person name="Tang H."/>
            <person name="Brym M."/>
            <person name="Khazi F."/>
            <person name="Huang T."/>
            <person name="Chambers A.H."/>
        </authorList>
    </citation>
    <scope>NUCLEOTIDE SEQUENCE [LARGE SCALE GENOMIC DNA]</scope>
    <source>
        <tissue evidence="2">Leaf</tissue>
    </source>
</reference>
<proteinExistence type="predicted"/>
<accession>A0A835UDW0</accession>
<feature type="compositionally biased region" description="Acidic residues" evidence="1">
    <location>
        <begin position="119"/>
        <end position="138"/>
    </location>
</feature>
<comment type="caution">
    <text evidence="2">The sequence shown here is derived from an EMBL/GenBank/DDBJ whole genome shotgun (WGS) entry which is preliminary data.</text>
</comment>